<feature type="region of interest" description="Disordered" evidence="1">
    <location>
        <begin position="42"/>
        <end position="64"/>
    </location>
</feature>
<dbReference type="AlphaFoldDB" id="A0A2U1N628"/>
<dbReference type="GO" id="GO:0032259">
    <property type="term" value="P:methylation"/>
    <property type="evidence" value="ECO:0007669"/>
    <property type="project" value="UniProtKB-KW"/>
</dbReference>
<dbReference type="EMBL" id="PKPP01003530">
    <property type="protein sequence ID" value="PWA68968.1"/>
    <property type="molecule type" value="Genomic_DNA"/>
</dbReference>
<evidence type="ECO:0000313" key="3">
    <source>
        <dbReference type="Proteomes" id="UP000245207"/>
    </source>
</evidence>
<proteinExistence type="predicted"/>
<reference evidence="2 3" key="1">
    <citation type="journal article" date="2018" name="Mol. Plant">
        <title>The genome of Artemisia annua provides insight into the evolution of Asteraceae family and artemisinin biosynthesis.</title>
        <authorList>
            <person name="Shen Q."/>
            <person name="Zhang L."/>
            <person name="Liao Z."/>
            <person name="Wang S."/>
            <person name="Yan T."/>
            <person name="Shi P."/>
            <person name="Liu M."/>
            <person name="Fu X."/>
            <person name="Pan Q."/>
            <person name="Wang Y."/>
            <person name="Lv Z."/>
            <person name="Lu X."/>
            <person name="Zhang F."/>
            <person name="Jiang W."/>
            <person name="Ma Y."/>
            <person name="Chen M."/>
            <person name="Hao X."/>
            <person name="Li L."/>
            <person name="Tang Y."/>
            <person name="Lv G."/>
            <person name="Zhou Y."/>
            <person name="Sun X."/>
            <person name="Brodelius P.E."/>
            <person name="Rose J.K.C."/>
            <person name="Tang K."/>
        </authorList>
    </citation>
    <scope>NUCLEOTIDE SEQUENCE [LARGE SCALE GENOMIC DNA]</scope>
    <source>
        <strain evidence="3">cv. Huhao1</strain>
        <tissue evidence="2">Leaf</tissue>
    </source>
</reference>
<gene>
    <name evidence="2" type="ORF">CTI12_AA302840</name>
</gene>
<keyword evidence="2" id="KW-0808">Transferase</keyword>
<keyword evidence="2" id="KW-0489">Methyltransferase</keyword>
<organism evidence="2 3">
    <name type="scientific">Artemisia annua</name>
    <name type="common">Sweet wormwood</name>
    <dbReference type="NCBI Taxonomy" id="35608"/>
    <lineage>
        <taxon>Eukaryota</taxon>
        <taxon>Viridiplantae</taxon>
        <taxon>Streptophyta</taxon>
        <taxon>Embryophyta</taxon>
        <taxon>Tracheophyta</taxon>
        <taxon>Spermatophyta</taxon>
        <taxon>Magnoliopsida</taxon>
        <taxon>eudicotyledons</taxon>
        <taxon>Gunneridae</taxon>
        <taxon>Pentapetalae</taxon>
        <taxon>asterids</taxon>
        <taxon>campanulids</taxon>
        <taxon>Asterales</taxon>
        <taxon>Asteraceae</taxon>
        <taxon>Asteroideae</taxon>
        <taxon>Anthemideae</taxon>
        <taxon>Artemisiinae</taxon>
        <taxon>Artemisia</taxon>
    </lineage>
</organism>
<evidence type="ECO:0000256" key="1">
    <source>
        <dbReference type="SAM" id="MobiDB-lite"/>
    </source>
</evidence>
<evidence type="ECO:0000313" key="2">
    <source>
        <dbReference type="EMBL" id="PWA68968.1"/>
    </source>
</evidence>
<dbReference type="Proteomes" id="UP000245207">
    <property type="component" value="Unassembled WGS sequence"/>
</dbReference>
<dbReference type="GO" id="GO:0008168">
    <property type="term" value="F:methyltransferase activity"/>
    <property type="evidence" value="ECO:0007669"/>
    <property type="project" value="UniProtKB-KW"/>
</dbReference>
<name>A0A2U1N628_ARTAN</name>
<keyword evidence="3" id="KW-1185">Reference proteome</keyword>
<accession>A0A2U1N628</accession>
<comment type="caution">
    <text evidence="2">The sequence shown here is derived from an EMBL/GenBank/DDBJ whole genome shotgun (WGS) entry which is preliminary data.</text>
</comment>
<dbReference type="STRING" id="35608.A0A2U1N628"/>
<dbReference type="OrthoDB" id="261426at2759"/>
<sequence length="295" mass="33607">MELVMIIVKVKKEVAKKRKKMIKNSTLWQEINFRKFFKKGGKFRSGNRFSNQGNDRRNKNHRHNLTPVEQSPVVNTQSPIRLLLANCPMRVLTEFGLSLTIIVPRSKSITWIDNVKKERRGCTRDHVRRRLGRNLGWFLVSAAVSYSRQDVFTFDVLQSAKNMKSNAALCEALVEILEEGVNIPAWLSFNSKDGVNVVFIRLYNTITLSPKEDIIYGDAVILTVVEFREEEYAAKALKILTGRYYAATHAFVEILEEGVNIPAWLPFNSKDGVNVVSGDSLTECPEIGKSFKQLL</sequence>
<protein>
    <submittedName>
        <fullName evidence="2">Homocysteine S-methyltransferase</fullName>
    </submittedName>
</protein>